<dbReference type="SUPFAM" id="SSF55811">
    <property type="entry name" value="Nudix"/>
    <property type="match status" value="1"/>
</dbReference>
<keyword evidence="3" id="KW-1185">Reference proteome</keyword>
<evidence type="ECO:0000259" key="1">
    <source>
        <dbReference type="PROSITE" id="PS51462"/>
    </source>
</evidence>
<dbReference type="CDD" id="cd02883">
    <property type="entry name" value="NUDIX_Hydrolase"/>
    <property type="match status" value="1"/>
</dbReference>
<dbReference type="Gene3D" id="3.90.79.10">
    <property type="entry name" value="Nucleoside Triphosphate Pyrophosphohydrolase"/>
    <property type="match status" value="1"/>
</dbReference>
<dbReference type="PANTHER" id="PTHR43736:SF1">
    <property type="entry name" value="DIHYDRONEOPTERIN TRIPHOSPHATE DIPHOSPHATASE"/>
    <property type="match status" value="1"/>
</dbReference>
<feature type="domain" description="Nudix hydrolase" evidence="1">
    <location>
        <begin position="24"/>
        <end position="173"/>
    </location>
</feature>
<dbReference type="OrthoDB" id="276276at2759"/>
<dbReference type="EMBL" id="KN837347">
    <property type="protein sequence ID" value="KIJ27077.1"/>
    <property type="molecule type" value="Genomic_DNA"/>
</dbReference>
<accession>A0A0C9UD72</accession>
<dbReference type="AlphaFoldDB" id="A0A0C9UD72"/>
<organism evidence="2 3">
    <name type="scientific">Sphaerobolus stellatus (strain SS14)</name>
    <dbReference type="NCBI Taxonomy" id="990650"/>
    <lineage>
        <taxon>Eukaryota</taxon>
        <taxon>Fungi</taxon>
        <taxon>Dikarya</taxon>
        <taxon>Basidiomycota</taxon>
        <taxon>Agaricomycotina</taxon>
        <taxon>Agaricomycetes</taxon>
        <taxon>Phallomycetidae</taxon>
        <taxon>Geastrales</taxon>
        <taxon>Sphaerobolaceae</taxon>
        <taxon>Sphaerobolus</taxon>
    </lineage>
</organism>
<protein>
    <recommendedName>
        <fullName evidence="1">Nudix hydrolase domain-containing protein</fullName>
    </recommendedName>
</protein>
<dbReference type="PANTHER" id="PTHR43736">
    <property type="entry name" value="ADP-RIBOSE PYROPHOSPHATASE"/>
    <property type="match status" value="1"/>
</dbReference>
<dbReference type="PROSITE" id="PS51462">
    <property type="entry name" value="NUDIX"/>
    <property type="match status" value="1"/>
</dbReference>
<evidence type="ECO:0000313" key="3">
    <source>
        <dbReference type="Proteomes" id="UP000054279"/>
    </source>
</evidence>
<proteinExistence type="predicted"/>
<gene>
    <name evidence="2" type="ORF">M422DRAFT_37945</name>
</gene>
<dbReference type="Pfam" id="PF00293">
    <property type="entry name" value="NUDIX"/>
    <property type="match status" value="1"/>
</dbReference>
<dbReference type="HOGENOM" id="CLU_067850_1_1_1"/>
<dbReference type="InterPro" id="IPR015797">
    <property type="entry name" value="NUDIX_hydrolase-like_dom_sf"/>
</dbReference>
<reference evidence="2 3" key="1">
    <citation type="submission" date="2014-06" db="EMBL/GenBank/DDBJ databases">
        <title>Evolutionary Origins and Diversification of the Mycorrhizal Mutualists.</title>
        <authorList>
            <consortium name="DOE Joint Genome Institute"/>
            <consortium name="Mycorrhizal Genomics Consortium"/>
            <person name="Kohler A."/>
            <person name="Kuo A."/>
            <person name="Nagy L.G."/>
            <person name="Floudas D."/>
            <person name="Copeland A."/>
            <person name="Barry K.W."/>
            <person name="Cichocki N."/>
            <person name="Veneault-Fourrey C."/>
            <person name="LaButti K."/>
            <person name="Lindquist E.A."/>
            <person name="Lipzen A."/>
            <person name="Lundell T."/>
            <person name="Morin E."/>
            <person name="Murat C."/>
            <person name="Riley R."/>
            <person name="Ohm R."/>
            <person name="Sun H."/>
            <person name="Tunlid A."/>
            <person name="Henrissat B."/>
            <person name="Grigoriev I.V."/>
            <person name="Hibbett D.S."/>
            <person name="Martin F."/>
        </authorList>
    </citation>
    <scope>NUCLEOTIDE SEQUENCE [LARGE SCALE GENOMIC DNA]</scope>
    <source>
        <strain evidence="2 3">SS14</strain>
    </source>
</reference>
<dbReference type="Proteomes" id="UP000054279">
    <property type="component" value="Unassembled WGS sequence"/>
</dbReference>
<dbReference type="InterPro" id="IPR000086">
    <property type="entry name" value="NUDIX_hydrolase_dom"/>
</dbReference>
<evidence type="ECO:0000313" key="2">
    <source>
        <dbReference type="EMBL" id="KIJ27077.1"/>
    </source>
</evidence>
<name>A0A0C9UD72_SPHS4</name>
<sequence length="177" mass="20066">MEPTPSLLPTFDQPMSEIRLLYLGKRLVVGVAIVRNFSEEAEGKLVQKRKLLILQRSATEDAYPFMYEIPGGHVEEEDNSLFATVRRETLEETGLIVKRITGEFEGFEYETKKGITVQLNFFVEVEPEGDAPPQVQINPEEHQAYAWVSLQDNLEAFPMTSSMTAVVNDALKLMQDI</sequence>